<keyword evidence="1" id="KW-0472">Membrane</keyword>
<keyword evidence="3" id="KW-1185">Reference proteome</keyword>
<evidence type="ECO:0000313" key="2">
    <source>
        <dbReference type="EMBL" id="RCG31409.1"/>
    </source>
</evidence>
<comment type="caution">
    <text evidence="2">The sequence shown here is derived from an EMBL/GenBank/DDBJ whole genome shotgun (WGS) entry which is preliminary data.</text>
</comment>
<feature type="transmembrane region" description="Helical" evidence="1">
    <location>
        <begin position="12"/>
        <end position="32"/>
    </location>
</feature>
<evidence type="ECO:0000256" key="1">
    <source>
        <dbReference type="SAM" id="Phobius"/>
    </source>
</evidence>
<organism evidence="2 3">
    <name type="scientific">Sphaerisporangium album</name>
    <dbReference type="NCBI Taxonomy" id="509200"/>
    <lineage>
        <taxon>Bacteria</taxon>
        <taxon>Bacillati</taxon>
        <taxon>Actinomycetota</taxon>
        <taxon>Actinomycetes</taxon>
        <taxon>Streptosporangiales</taxon>
        <taxon>Streptosporangiaceae</taxon>
        <taxon>Sphaerisporangium</taxon>
    </lineage>
</organism>
<protein>
    <recommendedName>
        <fullName evidence="4">DUF4157 domain-containing protein</fullName>
    </recommendedName>
</protein>
<keyword evidence="1" id="KW-1133">Transmembrane helix</keyword>
<evidence type="ECO:0000313" key="3">
    <source>
        <dbReference type="Proteomes" id="UP000253094"/>
    </source>
</evidence>
<dbReference type="EMBL" id="QOIL01000005">
    <property type="protein sequence ID" value="RCG31409.1"/>
    <property type="molecule type" value="Genomic_DNA"/>
</dbReference>
<dbReference type="RefSeq" id="WP_114028787.1">
    <property type="nucleotide sequence ID" value="NZ_QOIL01000005.1"/>
</dbReference>
<name>A0A367FNC7_9ACTN</name>
<feature type="transmembrane region" description="Helical" evidence="1">
    <location>
        <begin position="47"/>
        <end position="64"/>
    </location>
</feature>
<proteinExistence type="predicted"/>
<dbReference type="Proteomes" id="UP000253094">
    <property type="component" value="Unassembled WGS sequence"/>
</dbReference>
<evidence type="ECO:0008006" key="4">
    <source>
        <dbReference type="Google" id="ProtNLM"/>
    </source>
</evidence>
<sequence length="140" mass="15455">MRARHRARQVLNYVNLSTPLGLLIALAGRAGVRRGEHGLLYAHDYRIPFPVAGAFTVGNVILTARGEGYLTGALLRHEARHATQYAFCAGLPLLPLYVLAVAVSFALCGHPASWNPFERLADLEEGGYPRRSSRWRRGHP</sequence>
<keyword evidence="1" id="KW-0812">Transmembrane</keyword>
<accession>A0A367FNC7</accession>
<reference evidence="2 3" key="1">
    <citation type="submission" date="2018-06" db="EMBL/GenBank/DDBJ databases">
        <title>Sphaerisporangium craniellae sp. nov., isolated from a marine sponge in the South China Sea.</title>
        <authorList>
            <person name="Li L."/>
        </authorList>
    </citation>
    <scope>NUCLEOTIDE SEQUENCE [LARGE SCALE GENOMIC DNA]</scope>
    <source>
        <strain evidence="2 3">CCTCC AA 208026</strain>
    </source>
</reference>
<dbReference type="OrthoDB" id="3296472at2"/>
<gene>
    <name evidence="2" type="ORF">DQ384_11935</name>
</gene>
<feature type="transmembrane region" description="Helical" evidence="1">
    <location>
        <begin position="85"/>
        <end position="107"/>
    </location>
</feature>
<dbReference type="AlphaFoldDB" id="A0A367FNC7"/>